<evidence type="ECO:0000256" key="1">
    <source>
        <dbReference type="SAM" id="Coils"/>
    </source>
</evidence>
<feature type="coiled-coil region" evidence="1">
    <location>
        <begin position="180"/>
        <end position="214"/>
    </location>
</feature>
<feature type="coiled-coil region" evidence="1">
    <location>
        <begin position="95"/>
        <end position="136"/>
    </location>
</feature>
<keyword evidence="4" id="KW-1185">Reference proteome</keyword>
<dbReference type="Proteomes" id="UP000265515">
    <property type="component" value="Unassembled WGS sequence"/>
</dbReference>
<comment type="caution">
    <text evidence="3">The sequence shown here is derived from an EMBL/GenBank/DDBJ whole genome shotgun (WGS) entry which is preliminary data.</text>
</comment>
<name>A0A388KUS2_CHABU</name>
<reference evidence="3 4" key="1">
    <citation type="journal article" date="2018" name="Cell">
        <title>The Chara Genome: Secondary Complexity and Implications for Plant Terrestrialization.</title>
        <authorList>
            <person name="Nishiyama T."/>
            <person name="Sakayama H."/>
            <person name="Vries J.D."/>
            <person name="Buschmann H."/>
            <person name="Saint-Marcoux D."/>
            <person name="Ullrich K.K."/>
            <person name="Haas F.B."/>
            <person name="Vanderstraeten L."/>
            <person name="Becker D."/>
            <person name="Lang D."/>
            <person name="Vosolsobe S."/>
            <person name="Rombauts S."/>
            <person name="Wilhelmsson P.K.I."/>
            <person name="Janitza P."/>
            <person name="Kern R."/>
            <person name="Heyl A."/>
            <person name="Rumpler F."/>
            <person name="Villalobos L.I.A.C."/>
            <person name="Clay J.M."/>
            <person name="Skokan R."/>
            <person name="Toyoda A."/>
            <person name="Suzuki Y."/>
            <person name="Kagoshima H."/>
            <person name="Schijlen E."/>
            <person name="Tajeshwar N."/>
            <person name="Catarino B."/>
            <person name="Hetherington A.J."/>
            <person name="Saltykova A."/>
            <person name="Bonnot C."/>
            <person name="Breuninger H."/>
            <person name="Symeonidi A."/>
            <person name="Radhakrishnan G.V."/>
            <person name="Van Nieuwerburgh F."/>
            <person name="Deforce D."/>
            <person name="Chang C."/>
            <person name="Karol K.G."/>
            <person name="Hedrich R."/>
            <person name="Ulvskov P."/>
            <person name="Glockner G."/>
            <person name="Delwiche C.F."/>
            <person name="Petrasek J."/>
            <person name="Van de Peer Y."/>
            <person name="Friml J."/>
            <person name="Beilby M."/>
            <person name="Dolan L."/>
            <person name="Kohara Y."/>
            <person name="Sugano S."/>
            <person name="Fujiyama A."/>
            <person name="Delaux P.-M."/>
            <person name="Quint M."/>
            <person name="TheiBen G."/>
            <person name="Hagemann M."/>
            <person name="Harholt J."/>
            <person name="Dunand C."/>
            <person name="Zachgo S."/>
            <person name="Langdale J."/>
            <person name="Maumus F."/>
            <person name="Straeten D.V.D."/>
            <person name="Gould S.B."/>
            <person name="Rensing S.A."/>
        </authorList>
    </citation>
    <scope>NUCLEOTIDE SEQUENCE [LARGE SCALE GENOMIC DNA]</scope>
    <source>
        <strain evidence="3 4">S276</strain>
    </source>
</reference>
<organism evidence="3 4">
    <name type="scientific">Chara braunii</name>
    <name type="common">Braun's stonewort</name>
    <dbReference type="NCBI Taxonomy" id="69332"/>
    <lineage>
        <taxon>Eukaryota</taxon>
        <taxon>Viridiplantae</taxon>
        <taxon>Streptophyta</taxon>
        <taxon>Charophyceae</taxon>
        <taxon>Charales</taxon>
        <taxon>Characeae</taxon>
        <taxon>Chara</taxon>
    </lineage>
</organism>
<proteinExistence type="predicted"/>
<accession>A0A388KUS2</accession>
<feature type="region of interest" description="Disordered" evidence="2">
    <location>
        <begin position="253"/>
        <end position="282"/>
    </location>
</feature>
<dbReference type="EMBL" id="BFEA01000190">
    <property type="protein sequence ID" value="GBG73801.1"/>
    <property type="molecule type" value="Genomic_DNA"/>
</dbReference>
<dbReference type="Gramene" id="GBG73801">
    <property type="protein sequence ID" value="GBG73801"/>
    <property type="gene ID" value="CBR_g17140"/>
</dbReference>
<keyword evidence="1" id="KW-0175">Coiled coil</keyword>
<feature type="region of interest" description="Disordered" evidence="2">
    <location>
        <begin position="1"/>
        <end position="30"/>
    </location>
</feature>
<protein>
    <submittedName>
        <fullName evidence="3">Uncharacterized protein</fullName>
    </submittedName>
</protein>
<evidence type="ECO:0000313" key="4">
    <source>
        <dbReference type="Proteomes" id="UP000265515"/>
    </source>
</evidence>
<sequence length="434" mass="49699">MQDMERQSNQANQGYQGNQANLASSSNSVSISQAPGAIVPYQASTNENRENQGYGGYGGNYNNGYGGGYNGGYRRPWNPEQRDRNEQIDKMWSWMSGEMQEKDQLRKEREEATRKEEEAKKVREIEEKRLAEAKDKEDFNASIGQMVDNQMRRVCEEVLGKKVGKGERSLTPATEEIRKRTEAEKKKRYAEEEIRRKDEEIVRLKCEMANIQGTSSHSSMAEQELAALRADNQHFIHDVIYLKEQVDQLKRGAKRTAQAVEEKSPLQEPAKGNAKYQNESTPADYVRLSEAYRKMRDDKDMVEREVQMLKERIGRIRISPLSAKRITPPTVRRKKVAIKSGLPTNLRQQLNSIESPSKTSETGGGEMAQVKFVNLKNEDWESFKRRVCGELCKLKKAKIEKIYDEEKIGYVTIRASAEAIAEMYTDRAYGKQSN</sequence>
<feature type="region of interest" description="Disordered" evidence="2">
    <location>
        <begin position="40"/>
        <end position="59"/>
    </location>
</feature>
<gene>
    <name evidence="3" type="ORF">CBR_g17140</name>
</gene>
<feature type="compositionally biased region" description="Low complexity" evidence="2">
    <location>
        <begin position="9"/>
        <end position="30"/>
    </location>
</feature>
<evidence type="ECO:0000313" key="3">
    <source>
        <dbReference type="EMBL" id="GBG73801.1"/>
    </source>
</evidence>
<evidence type="ECO:0000256" key="2">
    <source>
        <dbReference type="SAM" id="MobiDB-lite"/>
    </source>
</evidence>
<dbReference type="AlphaFoldDB" id="A0A388KUS2"/>